<keyword evidence="1" id="KW-1133">Transmembrane helix</keyword>
<keyword evidence="3" id="KW-1185">Reference proteome</keyword>
<proteinExistence type="predicted"/>
<evidence type="ECO:0000256" key="1">
    <source>
        <dbReference type="SAM" id="Phobius"/>
    </source>
</evidence>
<organism evidence="2 3">
    <name type="scientific">Nostoc parmelioides FACHB-3921</name>
    <dbReference type="NCBI Taxonomy" id="2692909"/>
    <lineage>
        <taxon>Bacteria</taxon>
        <taxon>Bacillati</taxon>
        <taxon>Cyanobacteriota</taxon>
        <taxon>Cyanophyceae</taxon>
        <taxon>Nostocales</taxon>
        <taxon>Nostocaceae</taxon>
        <taxon>Nostoc</taxon>
    </lineage>
</organism>
<dbReference type="RefSeq" id="WP_190571696.1">
    <property type="nucleotide sequence ID" value="NZ_JACJQL010000076.1"/>
</dbReference>
<name>A0ABR8BQ77_9NOSO</name>
<accession>A0ABR8BQ77</accession>
<comment type="caution">
    <text evidence="2">The sequence shown here is derived from an EMBL/GenBank/DDBJ whole genome shotgun (WGS) entry which is preliminary data.</text>
</comment>
<keyword evidence="1" id="KW-0472">Membrane</keyword>
<dbReference type="EMBL" id="JACJQL010000076">
    <property type="protein sequence ID" value="MBD2255070.1"/>
    <property type="molecule type" value="Genomic_DNA"/>
</dbReference>
<gene>
    <name evidence="2" type="ORF">H6G14_28000</name>
</gene>
<reference evidence="2 3" key="1">
    <citation type="journal article" date="2020" name="ISME J.">
        <title>Comparative genomics reveals insights into cyanobacterial evolution and habitat adaptation.</title>
        <authorList>
            <person name="Chen M.Y."/>
            <person name="Teng W.K."/>
            <person name="Zhao L."/>
            <person name="Hu C.X."/>
            <person name="Zhou Y.K."/>
            <person name="Han B.P."/>
            <person name="Song L.R."/>
            <person name="Shu W.S."/>
        </authorList>
    </citation>
    <scope>NUCLEOTIDE SEQUENCE [LARGE SCALE GENOMIC DNA]</scope>
    <source>
        <strain evidence="2 3">FACHB-3921</strain>
    </source>
</reference>
<protein>
    <submittedName>
        <fullName evidence="2">Uncharacterized protein</fullName>
    </submittedName>
</protein>
<dbReference type="Proteomes" id="UP000621307">
    <property type="component" value="Unassembled WGS sequence"/>
</dbReference>
<evidence type="ECO:0000313" key="2">
    <source>
        <dbReference type="EMBL" id="MBD2255070.1"/>
    </source>
</evidence>
<sequence>MNKLTPISMIRILTLVITLGLIYFLLRFAFPVNFLKTHIVDCNQAHKITKISDNFLSAIGDPSPNEAEIIAQRYITKAFCLNDLKGDNSFSPKPYFFNVSNLSSKYQIIGYHGAGLRSPGSLRVKFDNGTLLNFCFSRMVINCNQAQECDCPYDFNWEPKPK</sequence>
<feature type="transmembrane region" description="Helical" evidence="1">
    <location>
        <begin position="12"/>
        <end position="30"/>
    </location>
</feature>
<evidence type="ECO:0000313" key="3">
    <source>
        <dbReference type="Proteomes" id="UP000621307"/>
    </source>
</evidence>
<keyword evidence="1" id="KW-0812">Transmembrane</keyword>